<protein>
    <recommendedName>
        <fullName evidence="4">START domain-containing protein</fullName>
    </recommendedName>
</protein>
<dbReference type="InParanoid" id="A0A024FXV7"/>
<proteinExistence type="predicted"/>
<dbReference type="AlphaFoldDB" id="A0A024FXV7"/>
<evidence type="ECO:0000256" key="1">
    <source>
        <dbReference type="SAM" id="MobiDB-lite"/>
    </source>
</evidence>
<accession>A0A024FXV7</accession>
<evidence type="ECO:0000313" key="3">
    <source>
        <dbReference type="Proteomes" id="UP000053237"/>
    </source>
</evidence>
<name>A0A024FXV7_9STRA</name>
<dbReference type="Proteomes" id="UP000053237">
    <property type="component" value="Unassembled WGS sequence"/>
</dbReference>
<reference evidence="2 3" key="1">
    <citation type="submission" date="2012-05" db="EMBL/GenBank/DDBJ databases">
        <title>Recombination and specialization in a pathogen metapopulation.</title>
        <authorList>
            <person name="Gardiner A."/>
            <person name="Kemen E."/>
            <person name="Schultz-Larsen T."/>
            <person name="MacLean D."/>
            <person name="Van Oosterhout C."/>
            <person name="Jones J.D.G."/>
        </authorList>
    </citation>
    <scope>NUCLEOTIDE SEQUENCE [LARGE SCALE GENOMIC DNA]</scope>
    <source>
        <strain evidence="2 3">Ac Nc2</strain>
    </source>
</reference>
<dbReference type="OrthoDB" id="67196at2759"/>
<dbReference type="EMBL" id="CAIX01000001">
    <property type="protein sequence ID" value="CCI39384.1"/>
    <property type="molecule type" value="Genomic_DNA"/>
</dbReference>
<organism evidence="2 3">
    <name type="scientific">Albugo candida</name>
    <dbReference type="NCBI Taxonomy" id="65357"/>
    <lineage>
        <taxon>Eukaryota</taxon>
        <taxon>Sar</taxon>
        <taxon>Stramenopiles</taxon>
        <taxon>Oomycota</taxon>
        <taxon>Peronosporomycetes</taxon>
        <taxon>Albuginales</taxon>
        <taxon>Albuginaceae</taxon>
        <taxon>Albugo</taxon>
    </lineage>
</organism>
<feature type="compositionally biased region" description="Polar residues" evidence="1">
    <location>
        <begin position="329"/>
        <end position="339"/>
    </location>
</feature>
<gene>
    <name evidence="2" type="ORF">BN9_001670</name>
</gene>
<feature type="region of interest" description="Disordered" evidence="1">
    <location>
        <begin position="320"/>
        <end position="339"/>
    </location>
</feature>
<keyword evidence="3" id="KW-1185">Reference proteome</keyword>
<evidence type="ECO:0008006" key="4">
    <source>
        <dbReference type="Google" id="ProtNLM"/>
    </source>
</evidence>
<evidence type="ECO:0000313" key="2">
    <source>
        <dbReference type="EMBL" id="CCI39384.1"/>
    </source>
</evidence>
<sequence>MSPNQAFGAPDTIPGWKDHLFTNEIYLSSSVRDVLLQEGEQMVTQLLSIARSTRSVPWELVQRKNRISIFKNSDQTTIHSPCNTHAESTAHGELTDIAKWNVTSTTDSFNELMQMISGDFVEGKILANLLTPTESDPYEFIGLRWASFKTSIPTEDDYNMILLESSKFTVDASGQRIACSTLKSVKSSIVDKLVCIRQDSHSLRTLPLTGFTFQATEIPRRIKFTYSCYFATPNNFPNWAVNIGMQVEVEQRIQGRIRFFESCRAREATAAVTMATQKHIDDDLLMHHSSRNVKAVPFVEHVASETVNISYKDEFESERRSKGRVLSPINDSQSATPTMCVSTRPVNRKALFEAISQSQKLIAQAEAANALAQHARDMFLEQFSGNNALDQNSQHCADKQHGLITGCGTKSKKFSIEQQGTDCRRIPAQRRNSRPYNLVLTRQEAF</sequence>
<dbReference type="STRING" id="65357.A0A024FXV7"/>
<comment type="caution">
    <text evidence="2">The sequence shown here is derived from an EMBL/GenBank/DDBJ whole genome shotgun (WGS) entry which is preliminary data.</text>
</comment>